<accession>A0A444XSH3</accession>
<protein>
    <recommendedName>
        <fullName evidence="1">Replication factor A C-terminal domain-containing protein</fullName>
    </recommendedName>
</protein>
<proteinExistence type="predicted"/>
<dbReference type="Proteomes" id="UP000289738">
    <property type="component" value="Chromosome B09"/>
</dbReference>
<gene>
    <name evidence="2" type="ORF">Ahy_B09g098866</name>
</gene>
<dbReference type="InterPro" id="IPR012340">
    <property type="entry name" value="NA-bd_OB-fold"/>
</dbReference>
<name>A0A444XSH3_ARAHY</name>
<dbReference type="PANTHER" id="PTHR47165:SF4">
    <property type="entry name" value="OS03G0429900 PROTEIN"/>
    <property type="match status" value="1"/>
</dbReference>
<keyword evidence="3" id="KW-1185">Reference proteome</keyword>
<dbReference type="AlphaFoldDB" id="A0A444XSH3"/>
<dbReference type="PANTHER" id="PTHR47165">
    <property type="entry name" value="OS03G0429900 PROTEIN"/>
    <property type="match status" value="1"/>
</dbReference>
<dbReference type="SUPFAM" id="SSF50249">
    <property type="entry name" value="Nucleic acid-binding proteins"/>
    <property type="match status" value="2"/>
</dbReference>
<sequence>MLFRETQFRHVDDTNFPTNVFHFVPNELILSQQNPQSHLIEVHDRHFRYMLLSYNNYEPILCLIFTYRCYGASYCKRGHSRILKKWEKSIYMVLELDDLDKGTIRCTLWEEFATQLVRHMQDNPTTEYILIIQFAKFNFFKGLVMGVSNINYNSILYINPDFKEVKDFRQSFIIGNDQLKNVLTQLPSYTSYSLEDDMLNRTPYKPICEIKELTENRNGWWYKGCKLCYRALKEEESSFYCMFCESFPNTHVPRFCIQLRVCDDIDNASFVIYDKEASRYLGISASDLRAAQLSMGFSKDDLPDELNSFIGKKFLFKISVKLDDINAFQPCKITVLKLCEDLQLISLVASKYNIYDENIAMENFEIQSIQTNYNETPRISSGFVSMSIKLIIRDSQITKSLRPNDSRSLNSLSLGQEQRKLLKN</sequence>
<organism evidence="2 3">
    <name type="scientific">Arachis hypogaea</name>
    <name type="common">Peanut</name>
    <dbReference type="NCBI Taxonomy" id="3818"/>
    <lineage>
        <taxon>Eukaryota</taxon>
        <taxon>Viridiplantae</taxon>
        <taxon>Streptophyta</taxon>
        <taxon>Embryophyta</taxon>
        <taxon>Tracheophyta</taxon>
        <taxon>Spermatophyta</taxon>
        <taxon>Magnoliopsida</taxon>
        <taxon>eudicotyledons</taxon>
        <taxon>Gunneridae</taxon>
        <taxon>Pentapetalae</taxon>
        <taxon>rosids</taxon>
        <taxon>fabids</taxon>
        <taxon>Fabales</taxon>
        <taxon>Fabaceae</taxon>
        <taxon>Papilionoideae</taxon>
        <taxon>50 kb inversion clade</taxon>
        <taxon>dalbergioids sensu lato</taxon>
        <taxon>Dalbergieae</taxon>
        <taxon>Pterocarpus clade</taxon>
        <taxon>Arachis</taxon>
    </lineage>
</organism>
<comment type="caution">
    <text evidence="2">The sequence shown here is derived from an EMBL/GenBank/DDBJ whole genome shotgun (WGS) entry which is preliminary data.</text>
</comment>
<reference evidence="2 3" key="1">
    <citation type="submission" date="2019-01" db="EMBL/GenBank/DDBJ databases">
        <title>Sequencing of cultivated peanut Arachis hypogaea provides insights into genome evolution and oil improvement.</title>
        <authorList>
            <person name="Chen X."/>
        </authorList>
    </citation>
    <scope>NUCLEOTIDE SEQUENCE [LARGE SCALE GENOMIC DNA]</scope>
    <source>
        <strain evidence="3">cv. Fuhuasheng</strain>
        <tissue evidence="2">Leaves</tissue>
    </source>
</reference>
<evidence type="ECO:0000313" key="2">
    <source>
        <dbReference type="EMBL" id="RYQ92652.1"/>
    </source>
</evidence>
<evidence type="ECO:0000313" key="3">
    <source>
        <dbReference type="Proteomes" id="UP000289738"/>
    </source>
</evidence>
<dbReference type="Pfam" id="PF08646">
    <property type="entry name" value="Rep_fac-A_C"/>
    <property type="match status" value="1"/>
</dbReference>
<feature type="domain" description="Replication factor A C-terminal" evidence="1">
    <location>
        <begin position="217"/>
        <end position="338"/>
    </location>
</feature>
<evidence type="ECO:0000259" key="1">
    <source>
        <dbReference type="Pfam" id="PF08646"/>
    </source>
</evidence>
<dbReference type="CDD" id="cd04481">
    <property type="entry name" value="RPA1_DBD_B_like"/>
    <property type="match status" value="1"/>
</dbReference>
<dbReference type="InterPro" id="IPR013955">
    <property type="entry name" value="Rep_factor-A_C"/>
</dbReference>
<dbReference type="Gene3D" id="2.40.50.140">
    <property type="entry name" value="Nucleic acid-binding proteins"/>
    <property type="match status" value="2"/>
</dbReference>
<dbReference type="EMBL" id="SDMP01000019">
    <property type="protein sequence ID" value="RYQ92652.1"/>
    <property type="molecule type" value="Genomic_DNA"/>
</dbReference>